<comment type="function">
    <text evidence="6">Involved in transcription antitermination. Required for transcription of ribosomal RNA (rRNA) genes. Binds specifically to the boxA antiterminator sequence of the ribosomal RNA (rrn) operons.</text>
</comment>
<dbReference type="AlphaFoldDB" id="A0A538T694"/>
<dbReference type="HAMAP" id="MF_00073">
    <property type="entry name" value="NusB"/>
    <property type="match status" value="1"/>
</dbReference>
<dbReference type="PANTHER" id="PTHR11078:SF3">
    <property type="entry name" value="ANTITERMINATION NUSB DOMAIN-CONTAINING PROTEIN"/>
    <property type="match status" value="1"/>
</dbReference>
<feature type="domain" description="NusB/RsmB/TIM44" evidence="7">
    <location>
        <begin position="11"/>
        <end position="136"/>
    </location>
</feature>
<sequence length="143" mass="15554">MSRPAGATRRHARELAFRVIFQADVAGGTLIEAWELRREEERPGHDACALVGDVIATLDKRGDEVDEILRGAAENWTLDRLAATDRAVLRAAVAELIARPGTPARVVLDEAIEIAKRFGAADSGRFVNGVLDRAAKLLRPGEF</sequence>
<evidence type="ECO:0000256" key="1">
    <source>
        <dbReference type="ARBA" id="ARBA00005952"/>
    </source>
</evidence>
<comment type="caution">
    <text evidence="8">The sequence shown here is derived from an EMBL/GenBank/DDBJ whole genome shotgun (WGS) entry which is preliminary data.</text>
</comment>
<dbReference type="Pfam" id="PF01029">
    <property type="entry name" value="NusB"/>
    <property type="match status" value="1"/>
</dbReference>
<dbReference type="InterPro" id="IPR035926">
    <property type="entry name" value="NusB-like_sf"/>
</dbReference>
<dbReference type="GO" id="GO:0005829">
    <property type="term" value="C:cytosol"/>
    <property type="evidence" value="ECO:0007669"/>
    <property type="project" value="TreeGrafter"/>
</dbReference>
<dbReference type="GO" id="GO:0031564">
    <property type="term" value="P:transcription antitermination"/>
    <property type="evidence" value="ECO:0007669"/>
    <property type="project" value="UniProtKB-KW"/>
</dbReference>
<keyword evidence="4 6" id="KW-0805">Transcription regulation</keyword>
<dbReference type="GO" id="GO:0003723">
    <property type="term" value="F:RNA binding"/>
    <property type="evidence" value="ECO:0007669"/>
    <property type="project" value="UniProtKB-UniRule"/>
</dbReference>
<evidence type="ECO:0000259" key="7">
    <source>
        <dbReference type="Pfam" id="PF01029"/>
    </source>
</evidence>
<comment type="similarity">
    <text evidence="1 6">Belongs to the NusB family.</text>
</comment>
<gene>
    <name evidence="6 8" type="primary">nusB</name>
    <name evidence="8" type="ORF">E6K72_01895</name>
</gene>
<evidence type="ECO:0000256" key="5">
    <source>
        <dbReference type="ARBA" id="ARBA00023163"/>
    </source>
</evidence>
<dbReference type="Proteomes" id="UP000317716">
    <property type="component" value="Unassembled WGS sequence"/>
</dbReference>
<keyword evidence="2 6" id="KW-0889">Transcription antitermination</keyword>
<evidence type="ECO:0000256" key="2">
    <source>
        <dbReference type="ARBA" id="ARBA00022814"/>
    </source>
</evidence>
<accession>A0A538T694</accession>
<evidence type="ECO:0000256" key="6">
    <source>
        <dbReference type="HAMAP-Rule" id="MF_00073"/>
    </source>
</evidence>
<keyword evidence="5 6" id="KW-0804">Transcription</keyword>
<dbReference type="SUPFAM" id="SSF48013">
    <property type="entry name" value="NusB-like"/>
    <property type="match status" value="1"/>
</dbReference>
<dbReference type="Gene3D" id="1.10.940.10">
    <property type="entry name" value="NusB-like"/>
    <property type="match status" value="1"/>
</dbReference>
<dbReference type="InterPro" id="IPR011605">
    <property type="entry name" value="NusB_fam"/>
</dbReference>
<evidence type="ECO:0000256" key="3">
    <source>
        <dbReference type="ARBA" id="ARBA00022884"/>
    </source>
</evidence>
<organism evidence="8 9">
    <name type="scientific">Eiseniibacteriota bacterium</name>
    <dbReference type="NCBI Taxonomy" id="2212470"/>
    <lineage>
        <taxon>Bacteria</taxon>
        <taxon>Candidatus Eiseniibacteriota</taxon>
    </lineage>
</organism>
<keyword evidence="3 6" id="KW-0694">RNA-binding</keyword>
<dbReference type="InterPro" id="IPR006027">
    <property type="entry name" value="NusB_RsmB_TIM44"/>
</dbReference>
<proteinExistence type="inferred from homology"/>
<dbReference type="PANTHER" id="PTHR11078">
    <property type="entry name" value="N UTILIZATION SUBSTANCE PROTEIN B-RELATED"/>
    <property type="match status" value="1"/>
</dbReference>
<evidence type="ECO:0000313" key="9">
    <source>
        <dbReference type="Proteomes" id="UP000317716"/>
    </source>
</evidence>
<dbReference type="NCBIfam" id="TIGR01951">
    <property type="entry name" value="nusB"/>
    <property type="match status" value="1"/>
</dbReference>
<evidence type="ECO:0000313" key="8">
    <source>
        <dbReference type="EMBL" id="TMQ59138.1"/>
    </source>
</evidence>
<evidence type="ECO:0000256" key="4">
    <source>
        <dbReference type="ARBA" id="ARBA00023015"/>
    </source>
</evidence>
<name>A0A538T694_UNCEI</name>
<reference evidence="8 9" key="1">
    <citation type="journal article" date="2019" name="Nat. Microbiol.">
        <title>Mediterranean grassland soil C-N compound turnover is dependent on rainfall and depth, and is mediated by genomically divergent microorganisms.</title>
        <authorList>
            <person name="Diamond S."/>
            <person name="Andeer P.F."/>
            <person name="Li Z."/>
            <person name="Crits-Christoph A."/>
            <person name="Burstein D."/>
            <person name="Anantharaman K."/>
            <person name="Lane K.R."/>
            <person name="Thomas B.C."/>
            <person name="Pan C."/>
            <person name="Northen T.R."/>
            <person name="Banfield J.F."/>
        </authorList>
    </citation>
    <scope>NUCLEOTIDE SEQUENCE [LARGE SCALE GENOMIC DNA]</scope>
    <source>
        <strain evidence="8">WS_2</strain>
    </source>
</reference>
<dbReference type="EMBL" id="VBOS01000057">
    <property type="protein sequence ID" value="TMQ59138.1"/>
    <property type="molecule type" value="Genomic_DNA"/>
</dbReference>
<dbReference type="GO" id="GO:0006353">
    <property type="term" value="P:DNA-templated transcription termination"/>
    <property type="evidence" value="ECO:0007669"/>
    <property type="project" value="UniProtKB-UniRule"/>
</dbReference>
<protein>
    <recommendedName>
        <fullName evidence="6">Transcription antitermination protein NusB</fullName>
    </recommendedName>
    <alternativeName>
        <fullName evidence="6">Antitermination factor NusB</fullName>
    </alternativeName>
</protein>